<feature type="compositionally biased region" description="Polar residues" evidence="1">
    <location>
        <begin position="283"/>
        <end position="294"/>
    </location>
</feature>
<proteinExistence type="predicted"/>
<name>A0AAQ3NU63_VIGMU</name>
<evidence type="ECO:0000256" key="1">
    <source>
        <dbReference type="SAM" id="MobiDB-lite"/>
    </source>
</evidence>
<organism evidence="2 3">
    <name type="scientific">Vigna mungo</name>
    <name type="common">Black gram</name>
    <name type="synonym">Phaseolus mungo</name>
    <dbReference type="NCBI Taxonomy" id="3915"/>
    <lineage>
        <taxon>Eukaryota</taxon>
        <taxon>Viridiplantae</taxon>
        <taxon>Streptophyta</taxon>
        <taxon>Embryophyta</taxon>
        <taxon>Tracheophyta</taxon>
        <taxon>Spermatophyta</taxon>
        <taxon>Magnoliopsida</taxon>
        <taxon>eudicotyledons</taxon>
        <taxon>Gunneridae</taxon>
        <taxon>Pentapetalae</taxon>
        <taxon>rosids</taxon>
        <taxon>fabids</taxon>
        <taxon>Fabales</taxon>
        <taxon>Fabaceae</taxon>
        <taxon>Papilionoideae</taxon>
        <taxon>50 kb inversion clade</taxon>
        <taxon>NPAAA clade</taxon>
        <taxon>indigoferoid/millettioid clade</taxon>
        <taxon>Phaseoleae</taxon>
        <taxon>Vigna</taxon>
    </lineage>
</organism>
<keyword evidence="3" id="KW-1185">Reference proteome</keyword>
<protein>
    <submittedName>
        <fullName evidence="2">Uncharacterized protein</fullName>
    </submittedName>
</protein>
<dbReference type="EMBL" id="CP144697">
    <property type="protein sequence ID" value="WVZ15920.1"/>
    <property type="molecule type" value="Genomic_DNA"/>
</dbReference>
<reference evidence="2 3" key="1">
    <citation type="journal article" date="2023" name="Life. Sci Alliance">
        <title>Evolutionary insights into 3D genome organization and epigenetic landscape of Vigna mungo.</title>
        <authorList>
            <person name="Junaid A."/>
            <person name="Singh B."/>
            <person name="Bhatia S."/>
        </authorList>
    </citation>
    <scope>NUCLEOTIDE SEQUENCE [LARGE SCALE GENOMIC DNA]</scope>
    <source>
        <strain evidence="2">Urdbean</strain>
    </source>
</reference>
<feature type="region of interest" description="Disordered" evidence="1">
    <location>
        <begin position="257"/>
        <end position="294"/>
    </location>
</feature>
<dbReference type="AlphaFoldDB" id="A0AAQ3NU63"/>
<dbReference type="Proteomes" id="UP001374535">
    <property type="component" value="Chromosome 4"/>
</dbReference>
<evidence type="ECO:0000313" key="2">
    <source>
        <dbReference type="EMBL" id="WVZ15920.1"/>
    </source>
</evidence>
<gene>
    <name evidence="2" type="ORF">V8G54_013486</name>
</gene>
<evidence type="ECO:0000313" key="3">
    <source>
        <dbReference type="Proteomes" id="UP001374535"/>
    </source>
</evidence>
<sequence length="319" mass="35507">MGNSIRTVGLLKTFRAGEDEPFHIQLRRKVSIDLSERQFKGKRSGKWSEKWIMAYTVDLSTCTLTLTRSGKDEDATGLLIQLFSVVSDKNRNLSEYGYDLYVQTVTDSDSLIHTCPSYVINGTSSSAGIRFGRQIHDGGRVTWTDFFLFGAGDIGGLTVLEKKTKMEEKRPYEVTLAYYFATSAGINDFSGNTIDVGLSVLLKIRVSNGNLDITVEGPDQHPASGLRYLFDEAMRTQIWKPTLCPHCANIQKQRSTMISQSDSDDSNSVPVTWRPGSSKKKVTMNNSGLFNGNENGKYEKRVINKYTVVGGQFHAPPSK</sequence>
<accession>A0AAQ3NU63</accession>
<feature type="compositionally biased region" description="Polar residues" evidence="1">
    <location>
        <begin position="257"/>
        <end position="270"/>
    </location>
</feature>